<name>A0A336KF97_CULSO</name>
<feature type="domain" description="Alpha-L-fucosidase C-terminal" evidence="12">
    <location>
        <begin position="392"/>
        <end position="488"/>
    </location>
</feature>
<feature type="signal peptide" evidence="10">
    <location>
        <begin position="1"/>
        <end position="25"/>
    </location>
</feature>
<dbReference type="SMART" id="SM00812">
    <property type="entry name" value="Alpha_L_fucos"/>
    <property type="match status" value="1"/>
</dbReference>
<dbReference type="SUPFAM" id="SSF51445">
    <property type="entry name" value="(Trans)glycosidases"/>
    <property type="match status" value="1"/>
</dbReference>
<evidence type="ECO:0000256" key="9">
    <source>
        <dbReference type="ARBA" id="ARBA00081661"/>
    </source>
</evidence>
<evidence type="ECO:0000256" key="2">
    <source>
        <dbReference type="ARBA" id="ARBA00007951"/>
    </source>
</evidence>
<dbReference type="PIRSF" id="PIRSF001092">
    <property type="entry name" value="Alpha-L-fucosidase"/>
    <property type="match status" value="1"/>
</dbReference>
<dbReference type="AlphaFoldDB" id="A0A336KF97"/>
<dbReference type="OMA" id="GKIDIMW"/>
<feature type="domain" description="Glycoside hydrolase family 29 N-terminal" evidence="11">
    <location>
        <begin position="47"/>
        <end position="381"/>
    </location>
</feature>
<evidence type="ECO:0000256" key="3">
    <source>
        <dbReference type="ARBA" id="ARBA00012662"/>
    </source>
</evidence>
<dbReference type="GO" id="GO:0006004">
    <property type="term" value="P:fucose metabolic process"/>
    <property type="evidence" value="ECO:0007669"/>
    <property type="project" value="InterPro"/>
</dbReference>
<dbReference type="GO" id="GO:0016139">
    <property type="term" value="P:glycoside catabolic process"/>
    <property type="evidence" value="ECO:0007669"/>
    <property type="project" value="TreeGrafter"/>
</dbReference>
<dbReference type="EMBL" id="UFQS01000356">
    <property type="protein sequence ID" value="SSX03119.1"/>
    <property type="molecule type" value="Genomic_DNA"/>
</dbReference>
<dbReference type="GO" id="GO:0004560">
    <property type="term" value="F:alpha-L-fucosidase activity"/>
    <property type="evidence" value="ECO:0007669"/>
    <property type="project" value="UniProtKB-EC"/>
</dbReference>
<keyword evidence="7 10" id="KW-0326">Glycosidase</keyword>
<comment type="similarity">
    <text evidence="2 10">Belongs to the glycosyl hydrolase 29 family.</text>
</comment>
<dbReference type="Gene3D" id="3.20.20.80">
    <property type="entry name" value="Glycosidases"/>
    <property type="match status" value="1"/>
</dbReference>
<dbReference type="Pfam" id="PF01120">
    <property type="entry name" value="Alpha_L_fucos"/>
    <property type="match status" value="1"/>
</dbReference>
<dbReference type="PANTHER" id="PTHR10030">
    <property type="entry name" value="ALPHA-L-FUCOSIDASE"/>
    <property type="match status" value="1"/>
</dbReference>
<feature type="chain" id="PRO_5034301056" description="Putative alpha-L-fucosidase" evidence="10">
    <location>
        <begin position="26"/>
        <end position="493"/>
    </location>
</feature>
<dbReference type="InterPro" id="IPR017853">
    <property type="entry name" value="GH"/>
</dbReference>
<dbReference type="PANTHER" id="PTHR10030:SF37">
    <property type="entry name" value="ALPHA-L-FUCOSIDASE-RELATED"/>
    <property type="match status" value="1"/>
</dbReference>
<dbReference type="GO" id="GO:0005764">
    <property type="term" value="C:lysosome"/>
    <property type="evidence" value="ECO:0007669"/>
    <property type="project" value="TreeGrafter"/>
</dbReference>
<keyword evidence="6" id="KW-0325">Glycoprotein</keyword>
<dbReference type="InterPro" id="IPR000933">
    <property type="entry name" value="Glyco_hydro_29"/>
</dbReference>
<evidence type="ECO:0000256" key="5">
    <source>
        <dbReference type="ARBA" id="ARBA00022801"/>
    </source>
</evidence>
<dbReference type="InterPro" id="IPR016286">
    <property type="entry name" value="FUC_metazoa-typ"/>
</dbReference>
<gene>
    <name evidence="13" type="primary">CSON009114</name>
</gene>
<evidence type="ECO:0000313" key="13">
    <source>
        <dbReference type="EMBL" id="SSX03119.1"/>
    </source>
</evidence>
<evidence type="ECO:0000256" key="7">
    <source>
        <dbReference type="ARBA" id="ARBA00023295"/>
    </source>
</evidence>
<comment type="function">
    <text evidence="1">Alpha-L-fucosidase is responsible for hydrolyzing the alpha-1,6-linked fucose joined to the reducing-end N-acetylglucosamine of the carbohydrate moieties of glycoproteins.</text>
</comment>
<dbReference type="PRINTS" id="PR00741">
    <property type="entry name" value="GLHYDRLASE29"/>
</dbReference>
<dbReference type="EMBL" id="UFQT01000356">
    <property type="protein sequence ID" value="SSX23485.1"/>
    <property type="molecule type" value="Genomic_DNA"/>
</dbReference>
<sequence>MNIYCLIVTILCSIGLSHHPSCVSAEYQEISIQNENVIEEDSTIAPIKKYKPNWESLDSRPLPKWYDEAKIGIFIHWGVYSVPSYGTEWFWWYWKGTKEDDYVEFMKKNYKPGFTYQTFAHDFTAELFNPDEWAEIFEKSGAKYIVLTSKHHEGYTLWPSKYSFGWNSKDVGSHRDLVGELRHSIVTKTDMKFGLYHSLFEWFNPLHLKDKENNLTTQDFVTNKVYPEMIELVNKYKPEVFWSDGDQGPSDEYWKSKEFIAWLYNESPVRNTIVTNDRWGEGTNCKHGDFYNCADRFNPGVLLAHKWENAFTIDKHSWGHRDNAKYEDFMTAQEIIQEIVTTVSCNGNVLINVGPTRIGTIEPIFVDRLTSMGKWLKLNGEAIYKTIPWIHQNDTITSNVWYTADKKINENVRTTQFIYATVLNYPYETNFVELGSLHTHFDEKTPVKLLGYPEKIVWIKTKGSVILQFPPKHLTEKYGLGLAWTFKISVLVK</sequence>
<evidence type="ECO:0000259" key="11">
    <source>
        <dbReference type="Pfam" id="PF01120"/>
    </source>
</evidence>
<evidence type="ECO:0000256" key="4">
    <source>
        <dbReference type="ARBA" id="ARBA00022729"/>
    </source>
</evidence>
<protein>
    <recommendedName>
        <fullName evidence="8">Putative alpha-L-fucosidase</fullName>
        <ecNumber evidence="3">3.2.1.51</ecNumber>
    </recommendedName>
    <alternativeName>
        <fullName evidence="9">Alpha-L-fucoside fucohydrolase</fullName>
    </alternativeName>
</protein>
<reference evidence="13" key="1">
    <citation type="submission" date="2018-04" db="EMBL/GenBank/DDBJ databases">
        <authorList>
            <person name="Go L.Y."/>
            <person name="Mitchell J.A."/>
        </authorList>
    </citation>
    <scope>NUCLEOTIDE SEQUENCE</scope>
    <source>
        <tissue evidence="13">Whole organism</tissue>
    </source>
</reference>
<organism evidence="13">
    <name type="scientific">Culicoides sonorensis</name>
    <name type="common">Biting midge</name>
    <dbReference type="NCBI Taxonomy" id="179676"/>
    <lineage>
        <taxon>Eukaryota</taxon>
        <taxon>Metazoa</taxon>
        <taxon>Ecdysozoa</taxon>
        <taxon>Arthropoda</taxon>
        <taxon>Hexapoda</taxon>
        <taxon>Insecta</taxon>
        <taxon>Pterygota</taxon>
        <taxon>Neoptera</taxon>
        <taxon>Endopterygota</taxon>
        <taxon>Diptera</taxon>
        <taxon>Nematocera</taxon>
        <taxon>Chironomoidea</taxon>
        <taxon>Ceratopogonidae</taxon>
        <taxon>Ceratopogoninae</taxon>
        <taxon>Culicoides</taxon>
        <taxon>Monoculicoides</taxon>
    </lineage>
</organism>
<evidence type="ECO:0000259" key="12">
    <source>
        <dbReference type="Pfam" id="PF16757"/>
    </source>
</evidence>
<dbReference type="FunFam" id="3.20.20.80:FF:000027">
    <property type="entry name" value="Alpha-L-fucosidase"/>
    <property type="match status" value="1"/>
</dbReference>
<evidence type="ECO:0000256" key="1">
    <source>
        <dbReference type="ARBA" id="ARBA00004071"/>
    </source>
</evidence>
<reference evidence="14" key="2">
    <citation type="submission" date="2018-07" db="EMBL/GenBank/DDBJ databases">
        <authorList>
            <person name="Quirk P.G."/>
            <person name="Krulwich T.A."/>
        </authorList>
    </citation>
    <scope>NUCLEOTIDE SEQUENCE</scope>
</reference>
<dbReference type="VEuPathDB" id="VectorBase:CSON009114"/>
<proteinExistence type="inferred from homology"/>
<accession>A0A336KF97</accession>
<evidence type="ECO:0000256" key="6">
    <source>
        <dbReference type="ARBA" id="ARBA00023180"/>
    </source>
</evidence>
<dbReference type="InterPro" id="IPR031919">
    <property type="entry name" value="Fucosidase_C"/>
</dbReference>
<dbReference type="EC" id="3.2.1.51" evidence="3"/>
<evidence type="ECO:0000256" key="8">
    <source>
        <dbReference type="ARBA" id="ARBA00074133"/>
    </source>
</evidence>
<keyword evidence="5 10" id="KW-0378">Hydrolase</keyword>
<evidence type="ECO:0000313" key="14">
    <source>
        <dbReference type="EMBL" id="SSX23485.1"/>
    </source>
</evidence>
<dbReference type="InterPro" id="IPR057739">
    <property type="entry name" value="Glyco_hydro_29_N"/>
</dbReference>
<evidence type="ECO:0000256" key="10">
    <source>
        <dbReference type="PIRNR" id="PIRNR001092"/>
    </source>
</evidence>
<dbReference type="Pfam" id="PF16757">
    <property type="entry name" value="Fucosidase_C"/>
    <property type="match status" value="1"/>
</dbReference>
<keyword evidence="4 10" id="KW-0732">Signal</keyword>